<gene>
    <name evidence="2" type="ORF">HBR001_LOCUS8339</name>
</gene>
<evidence type="ECO:0000256" key="1">
    <source>
        <dbReference type="SAM" id="MobiDB-lite"/>
    </source>
</evidence>
<accession>A0AAV0UZD0</accession>
<proteinExistence type="predicted"/>
<organism evidence="2 3">
    <name type="scientific">Hyaloperonospora brassicae</name>
    <name type="common">Brassica downy mildew</name>
    <name type="synonym">Peronospora brassicae</name>
    <dbReference type="NCBI Taxonomy" id="162125"/>
    <lineage>
        <taxon>Eukaryota</taxon>
        <taxon>Sar</taxon>
        <taxon>Stramenopiles</taxon>
        <taxon>Oomycota</taxon>
        <taxon>Peronosporomycetes</taxon>
        <taxon>Peronosporales</taxon>
        <taxon>Peronosporaceae</taxon>
        <taxon>Hyaloperonospora</taxon>
    </lineage>
</organism>
<dbReference type="EMBL" id="CANTFL010001446">
    <property type="protein sequence ID" value="CAI5741015.1"/>
    <property type="molecule type" value="Genomic_DNA"/>
</dbReference>
<feature type="region of interest" description="Disordered" evidence="1">
    <location>
        <begin position="174"/>
        <end position="194"/>
    </location>
</feature>
<feature type="compositionally biased region" description="Low complexity" evidence="1">
    <location>
        <begin position="54"/>
        <end position="67"/>
    </location>
</feature>
<dbReference type="Proteomes" id="UP001162031">
    <property type="component" value="Unassembled WGS sequence"/>
</dbReference>
<evidence type="ECO:0000313" key="3">
    <source>
        <dbReference type="Proteomes" id="UP001162031"/>
    </source>
</evidence>
<dbReference type="AlphaFoldDB" id="A0AAV0UZD0"/>
<feature type="region of interest" description="Disordered" evidence="1">
    <location>
        <begin position="1"/>
        <end position="38"/>
    </location>
</feature>
<name>A0AAV0UZD0_HYABA</name>
<keyword evidence="3" id="KW-1185">Reference proteome</keyword>
<feature type="region of interest" description="Disordered" evidence="1">
    <location>
        <begin position="310"/>
        <end position="369"/>
    </location>
</feature>
<comment type="caution">
    <text evidence="2">The sequence shown here is derived from an EMBL/GenBank/DDBJ whole genome shotgun (WGS) entry which is preliminary data.</text>
</comment>
<feature type="region of interest" description="Disordered" evidence="1">
    <location>
        <begin position="54"/>
        <end position="86"/>
    </location>
</feature>
<reference evidence="2" key="1">
    <citation type="submission" date="2022-12" db="EMBL/GenBank/DDBJ databases">
        <authorList>
            <person name="Webb A."/>
        </authorList>
    </citation>
    <scope>NUCLEOTIDE SEQUENCE</scope>
    <source>
        <strain evidence="2">Hp1</strain>
    </source>
</reference>
<sequence>MGLKRQQAMDVAPSIESTSAFARHDAPPQCHTPLAPNVLTSSSSLSLSLLSSASNSSASSHSSRTSTQDNATVPSPPPVSRPERHVASLTDAERRLERESATDFRLGRALLLATRRARVAAAHAALARRRTAAHHVLLYASEKARAAYARRCGELQRAMNADMERELRRLQTAKDGVSVTSRRRRAVRDDARRSGVSVARSAASGLGVRRRRSMYTSEEDEDEDDRRAVGRGLWATTSGEEQAHRAQLQEKKWLERLLGRASVFQPVVQHVAASEVAEDLETIQSALSMQQAQVETTGRTTRYQRHKAALQQQQQQHVETNDEEKEQVKKPKRQRRMMGTPRAVRDASRAAVPASMTPVHRTANTAATSRRPRLHYNPHMLQEGQEIEVLKRRHTKAASGRERQDECVLSGTITAATATQVYVLTASGRFESFDVRDCIRGVLYVRAAAGHNSLTHSVQDETDASSAMDYTNR</sequence>
<evidence type="ECO:0000313" key="2">
    <source>
        <dbReference type="EMBL" id="CAI5741015.1"/>
    </source>
</evidence>
<protein>
    <submittedName>
        <fullName evidence="2">Uncharacterized protein</fullName>
    </submittedName>
</protein>